<dbReference type="Proteomes" id="UP001202328">
    <property type="component" value="Unassembled WGS sequence"/>
</dbReference>
<organism evidence="1 2">
    <name type="scientific">Papaver atlanticum</name>
    <dbReference type="NCBI Taxonomy" id="357466"/>
    <lineage>
        <taxon>Eukaryota</taxon>
        <taxon>Viridiplantae</taxon>
        <taxon>Streptophyta</taxon>
        <taxon>Embryophyta</taxon>
        <taxon>Tracheophyta</taxon>
        <taxon>Spermatophyta</taxon>
        <taxon>Magnoliopsida</taxon>
        <taxon>Ranunculales</taxon>
        <taxon>Papaveraceae</taxon>
        <taxon>Papaveroideae</taxon>
        <taxon>Papaver</taxon>
    </lineage>
</organism>
<proteinExistence type="predicted"/>
<sequence length="67" mass="7514">MVSYNYKSITYRHLTAKVSCQKKHQDSMRQTGKCQLLSCTDTAHILLCFDRGTRASGEDAISGRSQS</sequence>
<gene>
    <name evidence="1" type="ORF">MKW98_010319</name>
</gene>
<comment type="caution">
    <text evidence="1">The sequence shown here is derived from an EMBL/GenBank/DDBJ whole genome shotgun (WGS) entry which is preliminary data.</text>
</comment>
<dbReference type="AlphaFoldDB" id="A0AAD4XHN4"/>
<protein>
    <submittedName>
        <fullName evidence="1">Uncharacterized protein</fullName>
    </submittedName>
</protein>
<evidence type="ECO:0000313" key="1">
    <source>
        <dbReference type="EMBL" id="KAI3911432.1"/>
    </source>
</evidence>
<evidence type="ECO:0000313" key="2">
    <source>
        <dbReference type="Proteomes" id="UP001202328"/>
    </source>
</evidence>
<dbReference type="EMBL" id="JAJJMB010010045">
    <property type="protein sequence ID" value="KAI3911432.1"/>
    <property type="molecule type" value="Genomic_DNA"/>
</dbReference>
<accession>A0AAD4XHN4</accession>
<keyword evidence="2" id="KW-1185">Reference proteome</keyword>
<reference evidence="1" key="1">
    <citation type="submission" date="2022-04" db="EMBL/GenBank/DDBJ databases">
        <title>A functionally conserved STORR gene fusion in Papaver species that diverged 16.8 million years ago.</title>
        <authorList>
            <person name="Catania T."/>
        </authorList>
    </citation>
    <scope>NUCLEOTIDE SEQUENCE</scope>
    <source>
        <strain evidence="1">S-188037</strain>
    </source>
</reference>
<name>A0AAD4XHN4_9MAGN</name>